<evidence type="ECO:0000313" key="1">
    <source>
        <dbReference type="EMBL" id="RZC64588.1"/>
    </source>
</evidence>
<dbReference type="Proteomes" id="UP000316621">
    <property type="component" value="Chromosome 6"/>
</dbReference>
<proteinExistence type="predicted"/>
<reference evidence="1 2" key="1">
    <citation type="journal article" date="2018" name="Science">
        <title>The opium poppy genome and morphinan production.</title>
        <authorList>
            <person name="Guo L."/>
            <person name="Winzer T."/>
            <person name="Yang X."/>
            <person name="Li Y."/>
            <person name="Ning Z."/>
            <person name="He Z."/>
            <person name="Teodor R."/>
            <person name="Lu Y."/>
            <person name="Bowser T.A."/>
            <person name="Graham I.A."/>
            <person name="Ye K."/>
        </authorList>
    </citation>
    <scope>NUCLEOTIDE SEQUENCE [LARGE SCALE GENOMIC DNA]</scope>
    <source>
        <strain evidence="2">cv. HN1</strain>
        <tissue evidence="1">Leaves</tissue>
    </source>
</reference>
<evidence type="ECO:0000313" key="2">
    <source>
        <dbReference type="Proteomes" id="UP000316621"/>
    </source>
</evidence>
<organism evidence="1 2">
    <name type="scientific">Papaver somniferum</name>
    <name type="common">Opium poppy</name>
    <dbReference type="NCBI Taxonomy" id="3469"/>
    <lineage>
        <taxon>Eukaryota</taxon>
        <taxon>Viridiplantae</taxon>
        <taxon>Streptophyta</taxon>
        <taxon>Embryophyta</taxon>
        <taxon>Tracheophyta</taxon>
        <taxon>Spermatophyta</taxon>
        <taxon>Magnoliopsida</taxon>
        <taxon>Ranunculales</taxon>
        <taxon>Papaveraceae</taxon>
        <taxon>Papaveroideae</taxon>
        <taxon>Papaver</taxon>
    </lineage>
</organism>
<dbReference type="Gramene" id="RZC64588">
    <property type="protein sequence ID" value="RZC64588"/>
    <property type="gene ID" value="C5167_008276"/>
</dbReference>
<keyword evidence="2" id="KW-1185">Reference proteome</keyword>
<name>A0A4Y7JXT7_PAPSO</name>
<dbReference type="EMBL" id="CM010720">
    <property type="protein sequence ID" value="RZC64588.1"/>
    <property type="molecule type" value="Genomic_DNA"/>
</dbReference>
<sequence length="65" mass="7727">MDLKQLELNSRLCSTPIWIWMVLKNHQEPATFWSNRCNLKLMCSQYVITSTIRHQNHQAIQVART</sequence>
<dbReference type="AlphaFoldDB" id="A0A4Y7JXT7"/>
<accession>A0A4Y7JXT7</accession>
<protein>
    <submittedName>
        <fullName evidence="1">Uncharacterized protein</fullName>
    </submittedName>
</protein>
<gene>
    <name evidence="1" type="ORF">C5167_008276</name>
</gene>